<dbReference type="SUPFAM" id="SSF56801">
    <property type="entry name" value="Acetyl-CoA synthetase-like"/>
    <property type="match status" value="1"/>
</dbReference>
<comment type="similarity">
    <text evidence="1">Belongs to the ATP-dependent AMP-binding enzyme family.</text>
</comment>
<dbReference type="KEGG" id="epa:110241051"/>
<proteinExistence type="inferred from homology"/>
<dbReference type="OMA" id="KGKWFKT"/>
<dbReference type="InterPro" id="IPR020845">
    <property type="entry name" value="AMP-binding_CS"/>
</dbReference>
<organism evidence="5 6">
    <name type="scientific">Exaiptasia diaphana</name>
    <name type="common">Tropical sea anemone</name>
    <name type="synonym">Aiptasia pulchella</name>
    <dbReference type="NCBI Taxonomy" id="2652724"/>
    <lineage>
        <taxon>Eukaryota</taxon>
        <taxon>Metazoa</taxon>
        <taxon>Cnidaria</taxon>
        <taxon>Anthozoa</taxon>
        <taxon>Hexacorallia</taxon>
        <taxon>Actiniaria</taxon>
        <taxon>Aiptasiidae</taxon>
        <taxon>Exaiptasia</taxon>
    </lineage>
</organism>
<feature type="domain" description="AMP-binding enzyme C-terminal" evidence="4">
    <location>
        <begin position="498"/>
        <end position="572"/>
    </location>
</feature>
<evidence type="ECO:0000259" key="4">
    <source>
        <dbReference type="Pfam" id="PF13193"/>
    </source>
</evidence>
<accession>A0A913XCV7</accession>
<dbReference type="PANTHER" id="PTHR43201">
    <property type="entry name" value="ACYL-COA SYNTHETASE"/>
    <property type="match status" value="1"/>
</dbReference>
<dbReference type="RefSeq" id="XP_020902542.1">
    <property type="nucleotide sequence ID" value="XM_021046883.2"/>
</dbReference>
<dbReference type="EnsemblMetazoa" id="XM_021046883.2">
    <property type="protein sequence ID" value="XP_020902542.1"/>
    <property type="gene ID" value="LOC110241051"/>
</dbReference>
<dbReference type="CDD" id="cd05941">
    <property type="entry name" value="MCS"/>
    <property type="match status" value="1"/>
</dbReference>
<dbReference type="Pfam" id="PF13193">
    <property type="entry name" value="AMP-binding_C"/>
    <property type="match status" value="1"/>
</dbReference>
<dbReference type="InterPro" id="IPR045851">
    <property type="entry name" value="AMP-bd_C_sf"/>
</dbReference>
<dbReference type="PROSITE" id="PS00455">
    <property type="entry name" value="AMP_BINDING"/>
    <property type="match status" value="1"/>
</dbReference>
<reference evidence="5" key="1">
    <citation type="submission" date="2022-11" db="UniProtKB">
        <authorList>
            <consortium name="EnsemblMetazoa"/>
        </authorList>
    </citation>
    <scope>IDENTIFICATION</scope>
</reference>
<sequence length="586" mass="65829">MAAKFCRILSNRRVVSKNAQRNSTLDLKQYTRLYCKVISAFYSSICPSDETIFTRARKHAERTAIVDDKGSFTYGSILAISQALGQKITERYDSECNAESLKGKRVAFLCPNDVRYVAVQWSIWRQAGIAVPLCEAHPVSMLEYFLRDSESTLLVSTEQFRSKVKHLVDVLNIAHIEVPNVENICTEMSELSPTLTPMEATTKCWDEVGAMIFYTSGTTGRPKGVLATHGNIRAQISGMVQAWEWTKDDCILHVLPLHHVHGVINVLCCSLWVGATCVMLPGFDPEKVWEYLTGSKLSLFMAVPTIYSKLIQYFQENNNYTRKQKEDIIKKCSQLRLMVSGSSALPEPTMKQWEIITGHTLLERYGMTEIGMALSNPLHGPRIPGSVGKPLPSVQVRIVAKGENNEECDDQVLVEGDEYGSKVFCQQDNVQGALQVKGPSVFKRYWGRPEATQESFTSDGWFRTGDDAEYKDGVYKIMGRASVDIIKSGGYKISALDIERELLTHPNIRDIAVLGVPDDVWGQRVAALVSLNPGKSLNLEDIRKWSEERLSRYQTPSLLKIVADIPRNTMGKVNKKQLVELFLNKE</sequence>
<evidence type="ECO:0008006" key="7">
    <source>
        <dbReference type="Google" id="ProtNLM"/>
    </source>
</evidence>
<dbReference type="InterPro" id="IPR025110">
    <property type="entry name" value="AMP-bd_C"/>
</dbReference>
<dbReference type="PANTHER" id="PTHR43201:SF8">
    <property type="entry name" value="ACYL-COA SYNTHETASE FAMILY MEMBER 3"/>
    <property type="match status" value="1"/>
</dbReference>
<dbReference type="Pfam" id="PF00501">
    <property type="entry name" value="AMP-binding"/>
    <property type="match status" value="1"/>
</dbReference>
<dbReference type="InterPro" id="IPR042099">
    <property type="entry name" value="ANL_N_sf"/>
</dbReference>
<dbReference type="Gene3D" id="3.40.50.12780">
    <property type="entry name" value="N-terminal domain of ligase-like"/>
    <property type="match status" value="1"/>
</dbReference>
<evidence type="ECO:0000313" key="5">
    <source>
        <dbReference type="EnsemblMetazoa" id="XP_020902542.1"/>
    </source>
</evidence>
<dbReference type="InterPro" id="IPR000873">
    <property type="entry name" value="AMP-dep_synth/lig_dom"/>
</dbReference>
<dbReference type="Gene3D" id="3.30.300.30">
    <property type="match status" value="1"/>
</dbReference>
<name>A0A913XCV7_EXADI</name>
<keyword evidence="2" id="KW-0436">Ligase</keyword>
<protein>
    <recommendedName>
        <fullName evidence="7">Acyl-CoA synthetase family member 3, mitochondrial</fullName>
    </recommendedName>
</protein>
<dbReference type="GeneID" id="110241051"/>
<dbReference type="FunFam" id="3.40.50.12780:FF:000030">
    <property type="entry name" value="Acyl-CoA synthetase family member 3"/>
    <property type="match status" value="1"/>
</dbReference>
<dbReference type="GO" id="GO:0005737">
    <property type="term" value="C:cytoplasm"/>
    <property type="evidence" value="ECO:0007669"/>
    <property type="project" value="UniProtKB-ARBA"/>
</dbReference>
<dbReference type="GO" id="GO:0006631">
    <property type="term" value="P:fatty acid metabolic process"/>
    <property type="evidence" value="ECO:0007669"/>
    <property type="project" value="TreeGrafter"/>
</dbReference>
<evidence type="ECO:0000256" key="2">
    <source>
        <dbReference type="ARBA" id="ARBA00022598"/>
    </source>
</evidence>
<dbReference type="AlphaFoldDB" id="A0A913XCV7"/>
<evidence type="ECO:0000256" key="1">
    <source>
        <dbReference type="ARBA" id="ARBA00006432"/>
    </source>
</evidence>
<dbReference type="GO" id="GO:0031956">
    <property type="term" value="F:medium-chain fatty acid-CoA ligase activity"/>
    <property type="evidence" value="ECO:0007669"/>
    <property type="project" value="TreeGrafter"/>
</dbReference>
<feature type="domain" description="AMP-dependent synthetase/ligase" evidence="3">
    <location>
        <begin position="54"/>
        <end position="446"/>
    </location>
</feature>
<dbReference type="Proteomes" id="UP000887567">
    <property type="component" value="Unplaced"/>
</dbReference>
<keyword evidence="6" id="KW-1185">Reference proteome</keyword>
<evidence type="ECO:0000259" key="3">
    <source>
        <dbReference type="Pfam" id="PF00501"/>
    </source>
</evidence>
<evidence type="ECO:0000313" key="6">
    <source>
        <dbReference type="Proteomes" id="UP000887567"/>
    </source>
</evidence>
<dbReference type="OrthoDB" id="2962993at2759"/>